<feature type="region of interest" description="Disordered" evidence="8">
    <location>
        <begin position="2935"/>
        <end position="2957"/>
    </location>
</feature>
<keyword evidence="6" id="KW-0862">Zinc</keyword>
<feature type="compositionally biased region" description="Polar residues" evidence="8">
    <location>
        <begin position="45"/>
        <end position="63"/>
    </location>
</feature>
<name>A0AAV1MRA3_SCOSC</name>
<evidence type="ECO:0000313" key="10">
    <source>
        <dbReference type="EMBL" id="CAK6949210.1"/>
    </source>
</evidence>
<evidence type="ECO:0000256" key="8">
    <source>
        <dbReference type="SAM" id="MobiDB-lite"/>
    </source>
</evidence>
<dbReference type="SUPFAM" id="SSF82199">
    <property type="entry name" value="SET domain"/>
    <property type="match status" value="1"/>
</dbReference>
<protein>
    <submittedName>
        <fullName evidence="10">Uncharacterized protein LOC128373883</fullName>
    </submittedName>
</protein>
<dbReference type="Gene3D" id="2.170.270.10">
    <property type="entry name" value="SET domain"/>
    <property type="match status" value="1"/>
</dbReference>
<keyword evidence="4" id="KW-0677">Repeat</keyword>
<feature type="compositionally biased region" description="Acidic residues" evidence="8">
    <location>
        <begin position="26"/>
        <end position="44"/>
    </location>
</feature>
<accession>A0AAV1MRA3</accession>
<feature type="region of interest" description="Disordered" evidence="8">
    <location>
        <begin position="648"/>
        <end position="682"/>
    </location>
</feature>
<keyword evidence="5" id="KW-0863">Zinc-finger</keyword>
<evidence type="ECO:0000256" key="7">
    <source>
        <dbReference type="ARBA" id="ARBA00022843"/>
    </source>
</evidence>
<dbReference type="SMART" id="SM00317">
    <property type="entry name" value="SET"/>
    <property type="match status" value="1"/>
</dbReference>
<evidence type="ECO:0000256" key="6">
    <source>
        <dbReference type="ARBA" id="ARBA00022833"/>
    </source>
</evidence>
<keyword evidence="7" id="KW-0832">Ubl conjugation</keyword>
<feature type="region of interest" description="Disordered" evidence="8">
    <location>
        <begin position="3374"/>
        <end position="3397"/>
    </location>
</feature>
<comment type="caution">
    <text evidence="10">The sequence shown here is derived from an EMBL/GenBank/DDBJ whole genome shotgun (WGS) entry which is preliminary data.</text>
</comment>
<feature type="compositionally biased region" description="Basic and acidic residues" evidence="8">
    <location>
        <begin position="1526"/>
        <end position="1551"/>
    </location>
</feature>
<dbReference type="InterPro" id="IPR011017">
    <property type="entry name" value="TRASH_dom"/>
</dbReference>
<evidence type="ECO:0000256" key="3">
    <source>
        <dbReference type="ARBA" id="ARBA00022723"/>
    </source>
</evidence>
<dbReference type="Pfam" id="PF24900">
    <property type="entry name" value="TRASH_ZMYM4"/>
    <property type="match status" value="3"/>
</dbReference>
<organism evidence="10 11">
    <name type="scientific">Scomber scombrus</name>
    <name type="common">Atlantic mackerel</name>
    <name type="synonym">Scomber vernalis</name>
    <dbReference type="NCBI Taxonomy" id="13677"/>
    <lineage>
        <taxon>Eukaryota</taxon>
        <taxon>Metazoa</taxon>
        <taxon>Chordata</taxon>
        <taxon>Craniata</taxon>
        <taxon>Vertebrata</taxon>
        <taxon>Euteleostomi</taxon>
        <taxon>Actinopterygii</taxon>
        <taxon>Neopterygii</taxon>
        <taxon>Teleostei</taxon>
        <taxon>Neoteleostei</taxon>
        <taxon>Acanthomorphata</taxon>
        <taxon>Pelagiaria</taxon>
        <taxon>Scombriformes</taxon>
        <taxon>Scombridae</taxon>
        <taxon>Scomber</taxon>
    </lineage>
</organism>
<feature type="region of interest" description="Disordered" evidence="8">
    <location>
        <begin position="1964"/>
        <end position="2002"/>
    </location>
</feature>
<dbReference type="InterPro" id="IPR010507">
    <property type="entry name" value="Znf_MYM"/>
</dbReference>
<feature type="compositionally biased region" description="Low complexity" evidence="8">
    <location>
        <begin position="1991"/>
        <end position="2002"/>
    </location>
</feature>
<dbReference type="EMBL" id="CAWUFR010000001">
    <property type="protein sequence ID" value="CAK6949210.1"/>
    <property type="molecule type" value="Genomic_DNA"/>
</dbReference>
<feature type="compositionally biased region" description="Polar residues" evidence="8">
    <location>
        <begin position="858"/>
        <end position="886"/>
    </location>
</feature>
<feature type="region of interest" description="Disordered" evidence="8">
    <location>
        <begin position="2969"/>
        <end position="2989"/>
    </location>
</feature>
<feature type="region of interest" description="Disordered" evidence="8">
    <location>
        <begin position="1"/>
        <end position="104"/>
    </location>
</feature>
<feature type="domain" description="SET" evidence="9">
    <location>
        <begin position="701"/>
        <end position="819"/>
    </location>
</feature>
<evidence type="ECO:0000256" key="1">
    <source>
        <dbReference type="ARBA" id="ARBA00022499"/>
    </source>
</evidence>
<feature type="compositionally biased region" description="Polar residues" evidence="8">
    <location>
        <begin position="672"/>
        <end position="682"/>
    </location>
</feature>
<reference evidence="10 11" key="1">
    <citation type="submission" date="2024-01" db="EMBL/GenBank/DDBJ databases">
        <authorList>
            <person name="Alioto T."/>
            <person name="Alioto T."/>
            <person name="Gomez Garrido J."/>
        </authorList>
    </citation>
    <scope>NUCLEOTIDE SEQUENCE [LARGE SCALE GENOMIC DNA]</scope>
</reference>
<evidence type="ECO:0000259" key="9">
    <source>
        <dbReference type="PROSITE" id="PS50280"/>
    </source>
</evidence>
<feature type="region of interest" description="Disordered" evidence="8">
    <location>
        <begin position="1465"/>
        <end position="1553"/>
    </location>
</feature>
<feature type="compositionally biased region" description="Basic and acidic residues" evidence="8">
    <location>
        <begin position="3060"/>
        <end position="3071"/>
    </location>
</feature>
<keyword evidence="11" id="KW-1185">Reference proteome</keyword>
<dbReference type="Pfam" id="PF12012">
    <property type="entry name" value="DUF3504"/>
    <property type="match status" value="1"/>
</dbReference>
<dbReference type="Pfam" id="PF00856">
    <property type="entry name" value="SET"/>
    <property type="match status" value="1"/>
</dbReference>
<keyword evidence="1" id="KW-1017">Isopeptide bond</keyword>
<dbReference type="InterPro" id="IPR051284">
    <property type="entry name" value="ZnF_MYMT-QRICH1"/>
</dbReference>
<evidence type="ECO:0000313" key="11">
    <source>
        <dbReference type="Proteomes" id="UP001314229"/>
    </source>
</evidence>
<evidence type="ECO:0000256" key="2">
    <source>
        <dbReference type="ARBA" id="ARBA00022553"/>
    </source>
</evidence>
<keyword evidence="3" id="KW-0479">Metal-binding</keyword>
<dbReference type="SUPFAM" id="SSF57716">
    <property type="entry name" value="Glucocorticoid receptor-like (DNA-binding domain)"/>
    <property type="match status" value="2"/>
</dbReference>
<keyword evidence="2" id="KW-0597">Phosphoprotein</keyword>
<dbReference type="PANTHER" id="PTHR45736">
    <property type="entry name" value="ZINC FINGER MYM-TYPE PROTEIN"/>
    <property type="match status" value="1"/>
</dbReference>
<dbReference type="InterPro" id="IPR001214">
    <property type="entry name" value="SET_dom"/>
</dbReference>
<dbReference type="Proteomes" id="UP001314229">
    <property type="component" value="Unassembled WGS sequence"/>
</dbReference>
<feature type="region of interest" description="Disordered" evidence="8">
    <location>
        <begin position="858"/>
        <end position="918"/>
    </location>
</feature>
<dbReference type="InterPro" id="IPR057926">
    <property type="entry name" value="QRICH1_dom"/>
</dbReference>
<dbReference type="Pfam" id="PF25561">
    <property type="entry name" value="QRICH1"/>
    <property type="match status" value="1"/>
</dbReference>
<feature type="compositionally biased region" description="Low complexity" evidence="8">
    <location>
        <begin position="1490"/>
        <end position="1505"/>
    </location>
</feature>
<proteinExistence type="predicted"/>
<gene>
    <name evidence="10" type="ORF">FSCOSCO3_A000881</name>
</gene>
<evidence type="ECO:0000256" key="5">
    <source>
        <dbReference type="ARBA" id="ARBA00022771"/>
    </source>
</evidence>
<dbReference type="GO" id="GO:0008270">
    <property type="term" value="F:zinc ion binding"/>
    <property type="evidence" value="ECO:0007669"/>
    <property type="project" value="UniProtKB-KW"/>
</dbReference>
<dbReference type="PANTHER" id="PTHR45736:SF5">
    <property type="entry name" value="ZINC FINGER MYM-TYPE PROTEIN 4"/>
    <property type="match status" value="1"/>
</dbReference>
<dbReference type="InterPro" id="IPR046341">
    <property type="entry name" value="SET_dom_sf"/>
</dbReference>
<feature type="compositionally biased region" description="Basic and acidic residues" evidence="8">
    <location>
        <begin position="2945"/>
        <end position="2957"/>
    </location>
</feature>
<dbReference type="PROSITE" id="PS50280">
    <property type="entry name" value="SET"/>
    <property type="match status" value="1"/>
</dbReference>
<sequence length="3397" mass="383659">MESYPSSLKPKNEMFQSSEASSSEESCFDDDEECDIGPSLDDDSVTNINCQLDSRDNSPFTESDSFKEMTASCTQQEEEGEAAFSSDELSWDEDDGTSDATQKPEVSAYNSKNYCYVCGKGVIKSARHLLTHANEEPEIAEAFSLPKNSKERKQLLDDLRNRGNYKHNQGVLRDNSGELKLRRRPTATGVTAKTCTHCLYCKGMFQRKKLWRHVAKCPSKTQNSVKGGKTRVLSEIALAESPFSEKLTSDVWEMLLTMKPDEIALAVQNDYLLMQLAQYLSEKSGNKPNKHDIIRQKLREMGRLLLALREKSIFSFEEAIKPENFYRVAEAVKDIAGFDEKMKCYKTPNLASKIGHSLKAIGNIALAEADGNEQMMKDTKKFMKLYAKHWTSLFYKTVQAWQNGQRINNPSTIPFTHDVQMFHKYLETASASAIEGLKMYEKTQIYSALCRVTLAQASVLNKCAPEVSKMTLKAFQEREETTKVLSKNFIRINTLGRSGQNVAVLLTSELVGAITLLVNKRDACGVHKHNPFLFARPNSSATSLYHGRNCIRAFSCLCGLKNPEHFRSMHLYKHIARVFQILNLENDELNHLAKLLGHDIRADRDYYRLPEAAVELAKIAKLLLAMEKGSLEIFKGNSLEDIEIEDELESDVEQGNPDNADAEEDNEVSDCMPQQSVEQQGSQLSPEQDALEHIKACRDKPSLEERFIDPSKGKGVFALKYIEPSTFVVEYRGNIFPHQETEKKKCDTLNCYFFDFSWNGTNWRIDASIEDRTLGRLVNDDHISPNCEMKKIVCEGKPHLCLFAVKKISPGEEITYKYGDSSYPWRSRVSLCQTKCLASVCSSAESCCDEEYLPDSGPTSDNQMNNSGFTESGCSKQQSSDASCMQQEDKGNDSPDGSDSDSDSSHIDASSQSEDPHCTSRNYCYVCGESKSKISRHLFTHRNEEADIAKVFALRRKSKERKRLLNELRNRGNYKHNQTVLKSNQGQLKLIRKSSISNTDKKELAVCLYCKGMHVRKHMWRHLQKCPAKKYTQSPIVVKTKISTMVAVAESTDSQGLSSDLIHILKKLKNDEVASIVRNDSHILQLAQYINLYNEGKTKKVSYIQQKLREMGRLLLQLRTKSIFSFEEAIKPQNFSKLAEAVKEVAGFSEEMKSCNRPSVYRKLGISLKNLANINLARALKENADKQTIEEAETFVKLCAEEWIYVHSSRPNVDGLSTIPFIQDIQLFYQCMDKTASSAVESLTMYESPPVYIALLRVTVAQVSVYNKSALDVSTVSLKSFKEWEETELLDNTAVCQSQFEQILSKRSMKINVMSNGDKKLAVTLTPEVLSAIKLLVSKRESCDVHESNPFLFGRPAAKCISYLKGRQCVQTFVDRCKAKNPEHLRSLFFHKHILRVFQILSLTNNELDQLSKLLGCDIRTDRDYYQSPEAAVDIAKISELLSAMENGSLETFKGKSLEEIEFADKWEPEAEQDNPKISDAEEDNEESEISLQLSGRSSSNRSFSAFKKTSRVCQVPSSRKRGRPKKSESSELNNEKRDAMNTEKDDKLDEMSLSCAVNTREERPSRSKDKASYIYFSDDDEDMNVDFDMDLDTDEELPLSPSEKDDKPDEISLSCAVNTREERPSCSKGNASNICVSDDDDGLNLDFDMDLDTDDDIDRILENDSDGKKSKLLATLAGTKQLKIFIPKLDIEKFQFPVNMSQLPSLCNSVERPVRHPPIHDYDNEPSPEKDIQMSCSHCKTSMLKGQTAFQKKGFMDVFCTKRCLFQMFPINKTVVRTCHYCLKAITQLSDLIMAAVDRKGTMKDFCSPACLLFFKSNPEFTQTLQSICSQCDKTCTSTCELTLDGSVYKFCNVACLDDFRRDNMTVCENCNSYCHRKPLVLKMEEGTKTICSDNCLDEFKENINTPHKCTMCQTSQPVSDMIAHKSGEDTVELFCSRTCVTSYKLRPVIVYKLQGKINKQARMKRWRKGTQSNEKTNTEDEQVGSDSTANQNDASPAANSASTPTLIIADSCVLCCHCGKSLPRGQTLYQPRNSLEVFCSASCLSVRHPHINLATKSCYNCCQVIMRPHNIILAPVDDSGTMKELCSSTCLAFVQSKRKMAAPKPPPKEGPRSECRMCARFCYCKYKLTVDGTLSRVCGDACFIKYHKDNNLPLFTCDICNALDINVDKQLLLMTEDGDKTICSEECLVKFKEEVKSSQLCTMCQTSHRLSDMVENKNDEGKLNFFCSNRCMMVYKAQSFTESETKSPSSEENDIKEVKPLVPNLEFIKEEPIDEEYNQNLPSSVSTAVIKDEPNMKKEDLKICSVFSLTDDCMSAAPTLTRMDLPASCSSCKKVLMDGETVYQRKSHADIFCSTSCLLQFYQMKPMKKTCHFCLQVITQPQDILEAPVDNEGQIKDFCSQTCFSSFNYKRIVSTKIPIVPVASQSQCSICSRYCISKHEVVQEDTVYKICSEPCFLRFCNLSICKNCNARCNTPLKLKMDDDSKTFCGAECLEHFKHEITTPQPCSMCNTSCLMSDMVENKSSEDVVELFCSSSCLMASKIQAVSASGTELNCDNCSKTTVPACHLAMSDASIKNFCALTCAMVFKETHMNGATSPAGAHDQTQCDSLKTPEKLPCAQCRCIIKTAPQVVQKKGKMNFVCSSACAQEFKRVNNIIGECEYCKMENIIGDAKRVNNKDCYFCSDSCRVLFEHNLEKKWGKYCRSCAYCLSISETVVTAYYENKTMKFCSEDCNLNYKMLHCRVASCDTCSRKRKLKQSLSLLGEVKHFCDMKCLLLFCNKKGQMVNTAAAESSPVIANVISLAGVLKLHHSASTDTSQHDLVSDIQTKVVGHAGVQTVPKELKNKSMLCTPLVHNKGVSCATQTVDAEAQTDVFVPKVITLPVPVPVYVPVPMNMYSQYTPKPVGLPLPLPVPVLVPVMLDNSDSTIKSMKDNIPPDSFEGEFSSKVESQDTHVPKDLTSHCSDDLDRLNNQDSSFSDTRLGLLSRPHTHKEPLLNLDMDLPREPHPAPPPLPPDLTVEMKENPLSSLCPVPTRQLLQETVVKIHNKNKGRKLQQSPQEDKERTSHRNFSEAVTSRYRKLNSQYGIDAWRRWIQWRESQTNPDLVSPGDAALKEDILRCSVAELSQGLCHFITELKRPDGEQYSPDSLFYLCLSIQQYLYKNGRMENIFSDLIYSKFLTVFTKILQNFKPSVAASGNILFCVEEEFLWDCKQLGAYSPIVLLNTLLFFCCKYFDFTTVEQHRQLSFAHVVHYTKTNQDNTETTFLRFYLPSTNEADSDGVPAKKQRKNESEEEILEMKENTENPLRCPVRLYEFYVSKCPKSVRRRSDLFYLQPDHFCLPNSLVWFSTTPLDDDTMEAMLIRTLTIRELWRENRSGTDQQTTDDPPFIPDEEDSE</sequence>
<feature type="compositionally biased region" description="Basic and acidic residues" evidence="8">
    <location>
        <begin position="1465"/>
        <end position="1480"/>
    </location>
</feature>
<evidence type="ECO:0000256" key="4">
    <source>
        <dbReference type="ARBA" id="ARBA00022737"/>
    </source>
</evidence>
<dbReference type="SMART" id="SM00746">
    <property type="entry name" value="TRASH"/>
    <property type="match status" value="20"/>
</dbReference>
<dbReference type="Pfam" id="PF06467">
    <property type="entry name" value="zf-FCS"/>
    <property type="match status" value="1"/>
</dbReference>
<feature type="region of interest" description="Disordered" evidence="8">
    <location>
        <begin position="3048"/>
        <end position="3072"/>
    </location>
</feature>
<dbReference type="InterPro" id="IPR021893">
    <property type="entry name" value="ZMYM2-like_C"/>
</dbReference>